<dbReference type="NCBIfam" id="TIGR04167">
    <property type="entry name" value="rSAM_SeCys"/>
    <property type="match status" value="1"/>
</dbReference>
<evidence type="ECO:0000259" key="6">
    <source>
        <dbReference type="Pfam" id="PF04055"/>
    </source>
</evidence>
<accession>A0A5J4YNF7</accession>
<dbReference type="GO" id="GO:0051536">
    <property type="term" value="F:iron-sulfur cluster binding"/>
    <property type="evidence" value="ECO:0007669"/>
    <property type="project" value="UniProtKB-KW"/>
</dbReference>
<dbReference type="OrthoDB" id="418407at2759"/>
<dbReference type="AlphaFoldDB" id="A0A5J4YNF7"/>
<feature type="compositionally biased region" description="Low complexity" evidence="5">
    <location>
        <begin position="47"/>
        <end position="57"/>
    </location>
</feature>
<gene>
    <name evidence="8" type="ORF">FVE85_7977</name>
</gene>
<keyword evidence="3" id="KW-0408">Iron</keyword>
<reference evidence="9" key="1">
    <citation type="journal article" date="2019" name="Nat. Commun.">
        <title>Expansion of phycobilisome linker gene families in mesophilic red algae.</title>
        <authorList>
            <person name="Lee J."/>
            <person name="Kim D."/>
            <person name="Bhattacharya D."/>
            <person name="Yoon H.S."/>
        </authorList>
    </citation>
    <scope>NUCLEOTIDE SEQUENCE [LARGE SCALE GENOMIC DNA]</scope>
    <source>
        <strain evidence="9">CCMP 1328</strain>
    </source>
</reference>
<comment type="caution">
    <text evidence="8">The sequence shown here is derived from an EMBL/GenBank/DDBJ whole genome shotgun (WGS) entry which is preliminary data.</text>
</comment>
<evidence type="ECO:0000259" key="7">
    <source>
        <dbReference type="Pfam" id="PF12345"/>
    </source>
</evidence>
<evidence type="ECO:0000256" key="1">
    <source>
        <dbReference type="ARBA" id="ARBA00022691"/>
    </source>
</evidence>
<evidence type="ECO:0000256" key="4">
    <source>
        <dbReference type="ARBA" id="ARBA00023014"/>
    </source>
</evidence>
<evidence type="ECO:0008006" key="10">
    <source>
        <dbReference type="Google" id="ProtNLM"/>
    </source>
</evidence>
<dbReference type="Proteomes" id="UP000324585">
    <property type="component" value="Unassembled WGS sequence"/>
</dbReference>
<proteinExistence type="predicted"/>
<dbReference type="CDD" id="cd01335">
    <property type="entry name" value="Radical_SAM"/>
    <property type="match status" value="1"/>
</dbReference>
<feature type="domain" description="Arsenosugar biosynthesis radical SAM protein ArsS-like C-terminal" evidence="7">
    <location>
        <begin position="234"/>
        <end position="371"/>
    </location>
</feature>
<dbReference type="GO" id="GO:0003824">
    <property type="term" value="F:catalytic activity"/>
    <property type="evidence" value="ECO:0007669"/>
    <property type="project" value="InterPro"/>
</dbReference>
<evidence type="ECO:0000256" key="2">
    <source>
        <dbReference type="ARBA" id="ARBA00022723"/>
    </source>
</evidence>
<sequence length="373" mass="40223">MMGASTAAFTSVSLLCPRGPRSTKRGAWVCSAAEAHSSASGPERRNAPASSGASASPTLTSFERRAGGPLLRRAVNTLQVNIGLTCNQACSHCHVASSPSRKETMSQQVAEQLVKLVANTPSIQTVDITGGAPEMHEQFTYLVESMRALDKVVIDRCNLTVLSLAGMQNLASYLAHHKVKVVASLPCYSKENVDKQRGDAVFEASIAGLQQLNALGYGEQLELDLVYNPSGAFLPGPQAPLEDDYKRILDEMFGIRFNRLITITNMPIKRFRVDLQRSGKLEEYQNLLEASFNPETLGRLMCEGQVHVDYAGRLSDCDFNYALGMAMGVDERACTTVFDLERLDETRGCRIATGSHCFGCTAGAGSSCGGALL</sequence>
<keyword evidence="4" id="KW-0411">Iron-sulfur</keyword>
<dbReference type="InterPro" id="IPR026351">
    <property type="entry name" value="rSAM_ArsS-like"/>
</dbReference>
<dbReference type="InterPro" id="IPR007197">
    <property type="entry name" value="rSAM"/>
</dbReference>
<keyword evidence="2" id="KW-0479">Metal-binding</keyword>
<dbReference type="SUPFAM" id="SSF102114">
    <property type="entry name" value="Radical SAM enzymes"/>
    <property type="match status" value="1"/>
</dbReference>
<dbReference type="OMA" id="CHVNAGP"/>
<dbReference type="GO" id="GO:0046872">
    <property type="term" value="F:metal ion binding"/>
    <property type="evidence" value="ECO:0007669"/>
    <property type="project" value="UniProtKB-KW"/>
</dbReference>
<evidence type="ECO:0000313" key="9">
    <source>
        <dbReference type="Proteomes" id="UP000324585"/>
    </source>
</evidence>
<dbReference type="InterPro" id="IPR058240">
    <property type="entry name" value="rSAM_sf"/>
</dbReference>
<dbReference type="EMBL" id="VRMN01000009">
    <property type="protein sequence ID" value="KAA8492470.1"/>
    <property type="molecule type" value="Genomic_DNA"/>
</dbReference>
<organism evidence="8 9">
    <name type="scientific">Porphyridium purpureum</name>
    <name type="common">Red alga</name>
    <name type="synonym">Porphyridium cruentum</name>
    <dbReference type="NCBI Taxonomy" id="35688"/>
    <lineage>
        <taxon>Eukaryota</taxon>
        <taxon>Rhodophyta</taxon>
        <taxon>Bangiophyceae</taxon>
        <taxon>Porphyridiales</taxon>
        <taxon>Porphyridiaceae</taxon>
        <taxon>Porphyridium</taxon>
    </lineage>
</organism>
<evidence type="ECO:0000256" key="3">
    <source>
        <dbReference type="ARBA" id="ARBA00023004"/>
    </source>
</evidence>
<feature type="region of interest" description="Disordered" evidence="5">
    <location>
        <begin position="34"/>
        <end position="61"/>
    </location>
</feature>
<dbReference type="InterPro" id="IPR024521">
    <property type="entry name" value="ArsS-like_C"/>
</dbReference>
<feature type="domain" description="Radical SAM core" evidence="6">
    <location>
        <begin position="80"/>
        <end position="217"/>
    </location>
</feature>
<dbReference type="PANTHER" id="PTHR43728:SF1">
    <property type="entry name" value="FE-S OXIDOREDUCTASE"/>
    <property type="match status" value="1"/>
</dbReference>
<protein>
    <recommendedName>
        <fullName evidence="10">Radical SAM/Cys-rich domain protein</fullName>
    </recommendedName>
</protein>
<dbReference type="InterPro" id="IPR013785">
    <property type="entry name" value="Aldolase_TIM"/>
</dbReference>
<dbReference type="Pfam" id="PF12345">
    <property type="entry name" value="DUF3641"/>
    <property type="match status" value="1"/>
</dbReference>
<evidence type="ECO:0000256" key="5">
    <source>
        <dbReference type="SAM" id="MobiDB-lite"/>
    </source>
</evidence>
<name>A0A5J4YNF7_PORPP</name>
<dbReference type="PANTHER" id="PTHR43728">
    <property type="entry name" value="SLR0304 PROTEIN"/>
    <property type="match status" value="1"/>
</dbReference>
<evidence type="ECO:0000313" key="8">
    <source>
        <dbReference type="EMBL" id="KAA8492470.1"/>
    </source>
</evidence>
<dbReference type="SFLD" id="SFLDS00029">
    <property type="entry name" value="Radical_SAM"/>
    <property type="match status" value="1"/>
</dbReference>
<dbReference type="Pfam" id="PF04055">
    <property type="entry name" value="Radical_SAM"/>
    <property type="match status" value="1"/>
</dbReference>
<keyword evidence="1" id="KW-0949">S-adenosyl-L-methionine</keyword>
<dbReference type="Gene3D" id="3.20.20.70">
    <property type="entry name" value="Aldolase class I"/>
    <property type="match status" value="1"/>
</dbReference>
<keyword evidence="9" id="KW-1185">Reference proteome</keyword>